<dbReference type="AlphaFoldDB" id="A0A9W9YBZ5"/>
<accession>A0A9W9YBZ5</accession>
<protein>
    <submittedName>
        <fullName evidence="2">Uncharacterized protein</fullName>
    </submittedName>
</protein>
<reference evidence="2" key="1">
    <citation type="submission" date="2023-01" db="EMBL/GenBank/DDBJ databases">
        <title>Genome assembly of the deep-sea coral Lophelia pertusa.</title>
        <authorList>
            <person name="Herrera S."/>
            <person name="Cordes E."/>
        </authorList>
    </citation>
    <scope>NUCLEOTIDE SEQUENCE</scope>
    <source>
        <strain evidence="2">USNM1676648</strain>
        <tissue evidence="2">Polyp</tissue>
    </source>
</reference>
<dbReference type="EMBL" id="MU827787">
    <property type="protein sequence ID" value="KAJ7333140.1"/>
    <property type="molecule type" value="Genomic_DNA"/>
</dbReference>
<sequence length="179" mass="18527">MGACTSAVTTTGSSSVTVVSSHNAESRLTSARQGGNVTASYKAFHLQENPGVQTQGQSRINRVGDSKGLVPSTSQENWEPKGHSSSPTSVATVSISTSAIATTTHRDLHITPENPFGVIGEVATATTAFQTEAAVPEFTPSQQEAGLLQNRAPSSSAEGASSGLLPSPRERKQVQVPLL</sequence>
<evidence type="ECO:0000313" key="2">
    <source>
        <dbReference type="EMBL" id="KAJ7333140.1"/>
    </source>
</evidence>
<evidence type="ECO:0000256" key="1">
    <source>
        <dbReference type="SAM" id="MobiDB-lite"/>
    </source>
</evidence>
<feature type="region of interest" description="Disordered" evidence="1">
    <location>
        <begin position="50"/>
        <end position="91"/>
    </location>
</feature>
<proteinExistence type="predicted"/>
<name>A0A9W9YBZ5_9CNID</name>
<dbReference type="Proteomes" id="UP001163046">
    <property type="component" value="Unassembled WGS sequence"/>
</dbReference>
<evidence type="ECO:0000313" key="3">
    <source>
        <dbReference type="Proteomes" id="UP001163046"/>
    </source>
</evidence>
<organism evidence="2 3">
    <name type="scientific">Desmophyllum pertusum</name>
    <dbReference type="NCBI Taxonomy" id="174260"/>
    <lineage>
        <taxon>Eukaryota</taxon>
        <taxon>Metazoa</taxon>
        <taxon>Cnidaria</taxon>
        <taxon>Anthozoa</taxon>
        <taxon>Hexacorallia</taxon>
        <taxon>Scleractinia</taxon>
        <taxon>Caryophylliina</taxon>
        <taxon>Caryophylliidae</taxon>
        <taxon>Desmophyllum</taxon>
    </lineage>
</organism>
<gene>
    <name evidence="2" type="ORF">OS493_018316</name>
</gene>
<feature type="compositionally biased region" description="Polar residues" evidence="1">
    <location>
        <begin position="50"/>
        <end position="60"/>
    </location>
</feature>
<feature type="region of interest" description="Disordered" evidence="1">
    <location>
        <begin position="133"/>
        <end position="179"/>
    </location>
</feature>
<feature type="compositionally biased region" description="Low complexity" evidence="1">
    <location>
        <begin position="153"/>
        <end position="167"/>
    </location>
</feature>
<keyword evidence="3" id="KW-1185">Reference proteome</keyword>
<comment type="caution">
    <text evidence="2">The sequence shown here is derived from an EMBL/GenBank/DDBJ whole genome shotgun (WGS) entry which is preliminary data.</text>
</comment>